<keyword evidence="1" id="KW-1185">Reference proteome</keyword>
<reference evidence="2" key="1">
    <citation type="submission" date="2022-11" db="UniProtKB">
        <authorList>
            <consortium name="WormBaseParasite"/>
        </authorList>
    </citation>
    <scope>IDENTIFICATION</scope>
</reference>
<dbReference type="Gene3D" id="1.10.10.60">
    <property type="entry name" value="Homeodomain-like"/>
    <property type="match status" value="1"/>
</dbReference>
<dbReference type="WBParaSite" id="jg26829">
    <property type="protein sequence ID" value="jg26829"/>
    <property type="gene ID" value="jg26829"/>
</dbReference>
<proteinExistence type="predicted"/>
<accession>A0A915E6V4</accession>
<name>A0A915E6V4_9BILA</name>
<evidence type="ECO:0000313" key="2">
    <source>
        <dbReference type="WBParaSite" id="jg26829"/>
    </source>
</evidence>
<dbReference type="AlphaFoldDB" id="A0A915E6V4"/>
<evidence type="ECO:0000313" key="1">
    <source>
        <dbReference type="Proteomes" id="UP000887574"/>
    </source>
</evidence>
<organism evidence="1 2">
    <name type="scientific">Ditylenchus dipsaci</name>
    <dbReference type="NCBI Taxonomy" id="166011"/>
    <lineage>
        <taxon>Eukaryota</taxon>
        <taxon>Metazoa</taxon>
        <taxon>Ecdysozoa</taxon>
        <taxon>Nematoda</taxon>
        <taxon>Chromadorea</taxon>
        <taxon>Rhabditida</taxon>
        <taxon>Tylenchina</taxon>
        <taxon>Tylenchomorpha</taxon>
        <taxon>Sphaerularioidea</taxon>
        <taxon>Anguinidae</taxon>
        <taxon>Anguininae</taxon>
        <taxon>Ditylenchus</taxon>
    </lineage>
</organism>
<protein>
    <submittedName>
        <fullName evidence="2">HTH CENPB-type domain-containing protein</fullName>
    </submittedName>
</protein>
<dbReference type="Proteomes" id="UP000887574">
    <property type="component" value="Unplaced"/>
</dbReference>
<sequence length="105" mass="11959">MNSRAFTCCSVSTSSKFNLSLNEARFKMPLTTVCRILKEKESVIEAFESGSQAKRIRLKTGKHEQIEEAVVTWLKQIRSQNIPISGDLLKVSDFIVSYQRFIVES</sequence>